<gene>
    <name evidence="2" type="ORF">L21SP2_2461</name>
</gene>
<keyword evidence="3" id="KW-1185">Reference proteome</keyword>
<dbReference type="KEGG" id="slr:L21SP2_2461"/>
<feature type="region of interest" description="Disordered" evidence="1">
    <location>
        <begin position="1"/>
        <end position="22"/>
    </location>
</feature>
<name>V5WJQ6_9SPIO</name>
<dbReference type="EMBL" id="CP006939">
    <property type="protein sequence ID" value="AHC15814.1"/>
    <property type="molecule type" value="Genomic_DNA"/>
</dbReference>
<evidence type="ECO:0000313" key="3">
    <source>
        <dbReference type="Proteomes" id="UP000018680"/>
    </source>
</evidence>
<organism evidence="2 3">
    <name type="scientific">Salinispira pacifica</name>
    <dbReference type="NCBI Taxonomy" id="1307761"/>
    <lineage>
        <taxon>Bacteria</taxon>
        <taxon>Pseudomonadati</taxon>
        <taxon>Spirochaetota</taxon>
        <taxon>Spirochaetia</taxon>
        <taxon>Spirochaetales</taxon>
        <taxon>Spirochaetaceae</taxon>
        <taxon>Salinispira</taxon>
    </lineage>
</organism>
<evidence type="ECO:0000256" key="1">
    <source>
        <dbReference type="SAM" id="MobiDB-lite"/>
    </source>
</evidence>
<feature type="compositionally biased region" description="Basic residues" evidence="1">
    <location>
        <begin position="1"/>
        <end position="12"/>
    </location>
</feature>
<sequence>MPNHPLCKRKFPGKAEERSPPVSMGNCSFGGYFPRTVLSCVPG</sequence>
<protein>
    <submittedName>
        <fullName evidence="2">Uncharacterized protein</fullName>
    </submittedName>
</protein>
<dbReference type="Proteomes" id="UP000018680">
    <property type="component" value="Chromosome"/>
</dbReference>
<proteinExistence type="predicted"/>
<dbReference type="AlphaFoldDB" id="V5WJQ6"/>
<accession>V5WJQ6</accession>
<evidence type="ECO:0000313" key="2">
    <source>
        <dbReference type="EMBL" id="AHC15814.1"/>
    </source>
</evidence>
<dbReference type="STRING" id="1307761.L21SP2_2461"/>
<reference evidence="2 3" key="1">
    <citation type="journal article" date="2015" name="Stand. Genomic Sci.">
        <title>Complete genome sequence and description of Salinispira pacifica gen. nov., sp. nov., a novel spirochaete isolated form a hypersaline microbial mat.</title>
        <authorList>
            <person name="Ben Hania W."/>
            <person name="Joseph M."/>
            <person name="Schumann P."/>
            <person name="Bunk B."/>
            <person name="Fiebig A."/>
            <person name="Sproer C."/>
            <person name="Klenk H.P."/>
            <person name="Fardeau M.L."/>
            <person name="Spring S."/>
        </authorList>
    </citation>
    <scope>NUCLEOTIDE SEQUENCE [LARGE SCALE GENOMIC DNA]</scope>
    <source>
        <strain evidence="2 3">L21-RPul-D2</strain>
    </source>
</reference>
<dbReference type="HOGENOM" id="CLU_3239385_0_0_12"/>